<evidence type="ECO:0000256" key="1">
    <source>
        <dbReference type="ARBA" id="ARBA00023015"/>
    </source>
</evidence>
<protein>
    <submittedName>
        <fullName evidence="6">DNA-binding IclR family transcriptional regulator</fullName>
    </submittedName>
</protein>
<organism evidence="6 7">
    <name type="scientific">Geomicrobium sediminis</name>
    <dbReference type="NCBI Taxonomy" id="1347788"/>
    <lineage>
        <taxon>Bacteria</taxon>
        <taxon>Bacillati</taxon>
        <taxon>Bacillota</taxon>
        <taxon>Bacilli</taxon>
        <taxon>Bacillales</taxon>
        <taxon>Geomicrobium</taxon>
    </lineage>
</organism>
<gene>
    <name evidence="6" type="ORF">JOD17_001925</name>
</gene>
<dbReference type="InterPro" id="IPR005471">
    <property type="entry name" value="Tscrpt_reg_IclR_N"/>
</dbReference>
<dbReference type="PANTHER" id="PTHR30136:SF24">
    <property type="entry name" value="HTH-TYPE TRANSCRIPTIONAL REPRESSOR ALLR"/>
    <property type="match status" value="1"/>
</dbReference>
<dbReference type="Gene3D" id="1.10.10.10">
    <property type="entry name" value="Winged helix-like DNA-binding domain superfamily/Winged helix DNA-binding domain"/>
    <property type="match status" value="1"/>
</dbReference>
<dbReference type="PANTHER" id="PTHR30136">
    <property type="entry name" value="HELIX-TURN-HELIX TRANSCRIPTIONAL REGULATOR, ICLR FAMILY"/>
    <property type="match status" value="1"/>
</dbReference>
<dbReference type="RefSeq" id="WP_204697267.1">
    <property type="nucleotide sequence ID" value="NZ_JAFBEC010000005.1"/>
</dbReference>
<dbReference type="PROSITE" id="PS51077">
    <property type="entry name" value="HTH_ICLR"/>
    <property type="match status" value="1"/>
</dbReference>
<dbReference type="SMART" id="SM00346">
    <property type="entry name" value="HTH_ICLR"/>
    <property type="match status" value="1"/>
</dbReference>
<evidence type="ECO:0000259" key="4">
    <source>
        <dbReference type="PROSITE" id="PS51077"/>
    </source>
</evidence>
<proteinExistence type="predicted"/>
<dbReference type="InterPro" id="IPR050707">
    <property type="entry name" value="HTH_MetabolicPath_Reg"/>
</dbReference>
<dbReference type="PROSITE" id="PS51078">
    <property type="entry name" value="ICLR_ED"/>
    <property type="match status" value="1"/>
</dbReference>
<keyword evidence="1" id="KW-0805">Transcription regulation</keyword>
<sequence length="254" mass="28934">MEWLDRFTIVMDCVSEATVDGIGISQLSRDSEISKSTLHRMLKNMVEKELVAQNEVTKNYYLGPRAMQWGSRFIQSQDPSEWLRTYCKDVAKVTGLYTYLSKYQANQVYCIYSYQPSNIRNNYFVRVGQQMPAHCSSSAKAILAYKSESEFIKMAGEEPYEVFTSHTIRDASALSDELQKVRKEQIAYCLEEMETGISAISVPFFHSQQETDVCLSVVGDSNTILNNMEEIKVELKSTAKKASQYLQNARILGV</sequence>
<dbReference type="Gene3D" id="3.30.450.40">
    <property type="match status" value="1"/>
</dbReference>
<dbReference type="Pfam" id="PF01614">
    <property type="entry name" value="IclR_C"/>
    <property type="match status" value="1"/>
</dbReference>
<dbReference type="SUPFAM" id="SSF55781">
    <property type="entry name" value="GAF domain-like"/>
    <property type="match status" value="1"/>
</dbReference>
<evidence type="ECO:0000259" key="5">
    <source>
        <dbReference type="PROSITE" id="PS51078"/>
    </source>
</evidence>
<evidence type="ECO:0000313" key="7">
    <source>
        <dbReference type="Proteomes" id="UP000741863"/>
    </source>
</evidence>
<dbReference type="GO" id="GO:0003677">
    <property type="term" value="F:DNA binding"/>
    <property type="evidence" value="ECO:0007669"/>
    <property type="project" value="UniProtKB-KW"/>
</dbReference>
<dbReference type="InterPro" id="IPR014757">
    <property type="entry name" value="Tscrpt_reg_IclR_C"/>
</dbReference>
<feature type="domain" description="HTH iclR-type" evidence="4">
    <location>
        <begin position="1"/>
        <end position="64"/>
    </location>
</feature>
<evidence type="ECO:0000256" key="3">
    <source>
        <dbReference type="ARBA" id="ARBA00023163"/>
    </source>
</evidence>
<dbReference type="InterPro" id="IPR036388">
    <property type="entry name" value="WH-like_DNA-bd_sf"/>
</dbReference>
<evidence type="ECO:0000256" key="2">
    <source>
        <dbReference type="ARBA" id="ARBA00023125"/>
    </source>
</evidence>
<keyword evidence="2 6" id="KW-0238">DNA-binding</keyword>
<comment type="caution">
    <text evidence="6">The sequence shown here is derived from an EMBL/GenBank/DDBJ whole genome shotgun (WGS) entry which is preliminary data.</text>
</comment>
<accession>A0ABS2PBV6</accession>
<dbReference type="Pfam" id="PF09339">
    <property type="entry name" value="HTH_IclR"/>
    <property type="match status" value="1"/>
</dbReference>
<reference evidence="6 7" key="1">
    <citation type="submission" date="2021-01" db="EMBL/GenBank/DDBJ databases">
        <title>Genomic Encyclopedia of Type Strains, Phase IV (KMG-IV): sequencing the most valuable type-strain genomes for metagenomic binning, comparative biology and taxonomic classification.</title>
        <authorList>
            <person name="Goeker M."/>
        </authorList>
    </citation>
    <scope>NUCLEOTIDE SEQUENCE [LARGE SCALE GENOMIC DNA]</scope>
    <source>
        <strain evidence="6 7">DSM 25540</strain>
    </source>
</reference>
<dbReference type="EMBL" id="JAFBEC010000005">
    <property type="protein sequence ID" value="MBM7632831.1"/>
    <property type="molecule type" value="Genomic_DNA"/>
</dbReference>
<evidence type="ECO:0000313" key="6">
    <source>
        <dbReference type="EMBL" id="MBM7632831.1"/>
    </source>
</evidence>
<feature type="domain" description="IclR-ED" evidence="5">
    <location>
        <begin position="65"/>
        <end position="248"/>
    </location>
</feature>
<keyword evidence="7" id="KW-1185">Reference proteome</keyword>
<dbReference type="InterPro" id="IPR036390">
    <property type="entry name" value="WH_DNA-bd_sf"/>
</dbReference>
<dbReference type="SUPFAM" id="SSF46785">
    <property type="entry name" value="Winged helix' DNA-binding domain"/>
    <property type="match status" value="1"/>
</dbReference>
<keyword evidence="3" id="KW-0804">Transcription</keyword>
<name>A0ABS2PBV6_9BACL</name>
<dbReference type="Proteomes" id="UP000741863">
    <property type="component" value="Unassembled WGS sequence"/>
</dbReference>
<dbReference type="InterPro" id="IPR029016">
    <property type="entry name" value="GAF-like_dom_sf"/>
</dbReference>